<evidence type="ECO:0000256" key="9">
    <source>
        <dbReference type="ARBA" id="ARBA00023136"/>
    </source>
</evidence>
<dbReference type="CDD" id="cd00342">
    <property type="entry name" value="gram_neg_porins"/>
    <property type="match status" value="1"/>
</dbReference>
<dbReference type="PANTHER" id="PTHR34501:SF9">
    <property type="entry name" value="MAJOR OUTER MEMBRANE PROTEIN P.IA"/>
    <property type="match status" value="1"/>
</dbReference>
<sequence length="366" mass="39020">MTTAVVVAAGLGVAPRAQAQSSVTMWGTLDLGISYISNIGGHSVWRMDNVDLPNLLGFSGSEDLGNGTHAIFRLVTQFGVNGNILALPNNGSESGTGLFAENAWVGLDNERYGKLTLGRQYDFMMDTLYSDVGADAARYGGGYYQYRDGPFGNLAIPGSPPGDGSYRFDHMGADTALDNVVKYTSPLIDGLRFGGMYAFGGTAGDFRENSADSFGLSYSFKPFAVGVAYTDIRYATLLGDSVRNIGVGASYNTPKLLLTALFTNTLNTLNGAMVNAVEVGALYFVVPSFSTSLAYTYMWGNAVVDHNHANQLDAVFKYHLSKRTAVYVQAVYQITNSGANALINGTFGSSSGNTQFIGRIGMQTTF</sequence>
<dbReference type="SUPFAM" id="SSF56935">
    <property type="entry name" value="Porins"/>
    <property type="match status" value="1"/>
</dbReference>
<dbReference type="EMBL" id="FXAT01000013">
    <property type="protein sequence ID" value="SMG59623.1"/>
    <property type="molecule type" value="Genomic_DNA"/>
</dbReference>
<evidence type="ECO:0000256" key="1">
    <source>
        <dbReference type="ARBA" id="ARBA00004571"/>
    </source>
</evidence>
<evidence type="ECO:0000256" key="10">
    <source>
        <dbReference type="ARBA" id="ARBA00023237"/>
    </source>
</evidence>
<comment type="subunit">
    <text evidence="2">Homotrimer.</text>
</comment>
<keyword evidence="8" id="KW-0626">Porin</keyword>
<evidence type="ECO:0000256" key="3">
    <source>
        <dbReference type="ARBA" id="ARBA00022448"/>
    </source>
</evidence>
<organism evidence="12 13">
    <name type="scientific">Paraburkholderia susongensis</name>
    <dbReference type="NCBI Taxonomy" id="1515439"/>
    <lineage>
        <taxon>Bacteria</taxon>
        <taxon>Pseudomonadati</taxon>
        <taxon>Pseudomonadota</taxon>
        <taxon>Betaproteobacteria</taxon>
        <taxon>Burkholderiales</taxon>
        <taxon>Burkholderiaceae</taxon>
        <taxon>Paraburkholderia</taxon>
    </lineage>
</organism>
<dbReference type="InterPro" id="IPR050298">
    <property type="entry name" value="Gram-neg_bact_OMP"/>
</dbReference>
<name>A0A1X7M262_9BURK</name>
<gene>
    <name evidence="12" type="ORF">SAMN06265784_113140</name>
</gene>
<comment type="subcellular location">
    <subcellularLocation>
        <location evidence="1">Cell outer membrane</location>
        <topology evidence="1">Multi-pass membrane protein</topology>
    </subcellularLocation>
</comment>
<dbReference type="PANTHER" id="PTHR34501">
    <property type="entry name" value="PROTEIN YDDL-RELATED"/>
    <property type="match status" value="1"/>
</dbReference>
<proteinExistence type="predicted"/>
<evidence type="ECO:0000256" key="7">
    <source>
        <dbReference type="ARBA" id="ARBA00023065"/>
    </source>
</evidence>
<evidence type="ECO:0000313" key="13">
    <source>
        <dbReference type="Proteomes" id="UP000193228"/>
    </source>
</evidence>
<feature type="domain" description="Porin" evidence="11">
    <location>
        <begin position="4"/>
        <end position="333"/>
    </location>
</feature>
<keyword evidence="5" id="KW-0812">Transmembrane</keyword>
<dbReference type="InterPro" id="IPR033900">
    <property type="entry name" value="Gram_neg_porin_domain"/>
</dbReference>
<dbReference type="Pfam" id="PF13609">
    <property type="entry name" value="Porin_4"/>
    <property type="match status" value="1"/>
</dbReference>
<reference evidence="13" key="1">
    <citation type="submission" date="2017-04" db="EMBL/GenBank/DDBJ databases">
        <authorList>
            <person name="Varghese N."/>
            <person name="Submissions S."/>
        </authorList>
    </citation>
    <scope>NUCLEOTIDE SEQUENCE [LARGE SCALE GENOMIC DNA]</scope>
    <source>
        <strain evidence="13">LMG 29540</strain>
    </source>
</reference>
<evidence type="ECO:0000256" key="8">
    <source>
        <dbReference type="ARBA" id="ARBA00023114"/>
    </source>
</evidence>
<dbReference type="GO" id="GO:0006811">
    <property type="term" value="P:monoatomic ion transport"/>
    <property type="evidence" value="ECO:0007669"/>
    <property type="project" value="UniProtKB-KW"/>
</dbReference>
<keyword evidence="7" id="KW-0406">Ion transport</keyword>
<evidence type="ECO:0000256" key="6">
    <source>
        <dbReference type="ARBA" id="ARBA00022729"/>
    </source>
</evidence>
<accession>A0A1X7M262</accession>
<dbReference type="Gene3D" id="2.40.160.10">
    <property type="entry name" value="Porin"/>
    <property type="match status" value="1"/>
</dbReference>
<keyword evidence="10" id="KW-0998">Cell outer membrane</keyword>
<dbReference type="OrthoDB" id="8982743at2"/>
<keyword evidence="6" id="KW-0732">Signal</keyword>
<keyword evidence="9" id="KW-0472">Membrane</keyword>
<dbReference type="Proteomes" id="UP000193228">
    <property type="component" value="Unassembled WGS sequence"/>
</dbReference>
<evidence type="ECO:0000259" key="11">
    <source>
        <dbReference type="Pfam" id="PF13609"/>
    </source>
</evidence>
<dbReference type="GO" id="GO:0046930">
    <property type="term" value="C:pore complex"/>
    <property type="evidence" value="ECO:0007669"/>
    <property type="project" value="UniProtKB-KW"/>
</dbReference>
<dbReference type="GO" id="GO:0015288">
    <property type="term" value="F:porin activity"/>
    <property type="evidence" value="ECO:0007669"/>
    <property type="project" value="UniProtKB-KW"/>
</dbReference>
<evidence type="ECO:0000256" key="4">
    <source>
        <dbReference type="ARBA" id="ARBA00022452"/>
    </source>
</evidence>
<dbReference type="STRING" id="1515439.SAMN06265784_113140"/>
<protein>
    <submittedName>
        <fullName evidence="12">Outer membrane protein (Porin)</fullName>
    </submittedName>
</protein>
<evidence type="ECO:0000256" key="5">
    <source>
        <dbReference type="ARBA" id="ARBA00022692"/>
    </source>
</evidence>
<keyword evidence="4" id="KW-1134">Transmembrane beta strand</keyword>
<evidence type="ECO:0000313" key="12">
    <source>
        <dbReference type="EMBL" id="SMG59623.1"/>
    </source>
</evidence>
<evidence type="ECO:0000256" key="2">
    <source>
        <dbReference type="ARBA" id="ARBA00011233"/>
    </source>
</evidence>
<dbReference type="RefSeq" id="WP_085488954.1">
    <property type="nucleotide sequence ID" value="NZ_FXAT01000013.1"/>
</dbReference>
<dbReference type="AlphaFoldDB" id="A0A1X7M262"/>
<keyword evidence="13" id="KW-1185">Reference proteome</keyword>
<keyword evidence="3" id="KW-0813">Transport</keyword>
<dbReference type="InterPro" id="IPR023614">
    <property type="entry name" value="Porin_dom_sf"/>
</dbReference>
<dbReference type="GO" id="GO:0009279">
    <property type="term" value="C:cell outer membrane"/>
    <property type="evidence" value="ECO:0007669"/>
    <property type="project" value="UniProtKB-SubCell"/>
</dbReference>